<keyword evidence="1" id="KW-0732">Signal</keyword>
<dbReference type="OrthoDB" id="7071202at2"/>
<dbReference type="Proteomes" id="UP000002964">
    <property type="component" value="Unassembled WGS sequence"/>
</dbReference>
<evidence type="ECO:0000313" key="3">
    <source>
        <dbReference type="Proteomes" id="UP000002964"/>
    </source>
</evidence>
<keyword evidence="3" id="KW-1185">Reference proteome</keyword>
<organism evidence="2 3">
    <name type="scientific">Thiorhodovibrio frisius</name>
    <dbReference type="NCBI Taxonomy" id="631362"/>
    <lineage>
        <taxon>Bacteria</taxon>
        <taxon>Pseudomonadati</taxon>
        <taxon>Pseudomonadota</taxon>
        <taxon>Gammaproteobacteria</taxon>
        <taxon>Chromatiales</taxon>
        <taxon>Chromatiaceae</taxon>
        <taxon>Thiorhodovibrio</taxon>
    </lineage>
</organism>
<name>H8Z1L1_9GAMM</name>
<dbReference type="STRING" id="631362.Thi970DRAFT_01666"/>
<proteinExistence type="predicted"/>
<dbReference type="HOGENOM" id="CLU_470843_0_0_6"/>
<dbReference type="Pfam" id="PF13428">
    <property type="entry name" value="TPR_14"/>
    <property type="match status" value="1"/>
</dbReference>
<feature type="chain" id="PRO_5003617637" description="Tetratricopeptide repeat protein" evidence="1">
    <location>
        <begin position="27"/>
        <end position="579"/>
    </location>
</feature>
<feature type="signal peptide" evidence="1">
    <location>
        <begin position="1"/>
        <end position="26"/>
    </location>
</feature>
<accession>H8Z1L1</accession>
<gene>
    <name evidence="2" type="ORF">Thi970DRAFT_01666</name>
</gene>
<reference evidence="2 3" key="2">
    <citation type="submission" date="2011-11" db="EMBL/GenBank/DDBJ databases">
        <authorList>
            <consortium name="US DOE Joint Genome Institute"/>
            <person name="Lucas S."/>
            <person name="Han J."/>
            <person name="Lapidus A."/>
            <person name="Cheng J.-F."/>
            <person name="Goodwin L."/>
            <person name="Pitluck S."/>
            <person name="Peters L."/>
            <person name="Ovchinnikova G."/>
            <person name="Zhang X."/>
            <person name="Detter J.C."/>
            <person name="Han C."/>
            <person name="Tapia R."/>
            <person name="Land M."/>
            <person name="Hauser L."/>
            <person name="Kyrpides N."/>
            <person name="Ivanova N."/>
            <person name="Pagani I."/>
            <person name="Vogl K."/>
            <person name="Liu Z."/>
            <person name="Overmann J."/>
            <person name="Frigaard N.-U."/>
            <person name="Bryant D."/>
            <person name="Woyke T."/>
        </authorList>
    </citation>
    <scope>NUCLEOTIDE SEQUENCE [LARGE SCALE GENOMIC DNA]</scope>
    <source>
        <strain evidence="2 3">970</strain>
    </source>
</reference>
<evidence type="ECO:0000313" key="2">
    <source>
        <dbReference type="EMBL" id="EIC21456.1"/>
    </source>
</evidence>
<evidence type="ECO:0000256" key="1">
    <source>
        <dbReference type="SAM" id="SignalP"/>
    </source>
</evidence>
<dbReference type="RefSeq" id="WP_009148041.1">
    <property type="nucleotide sequence ID" value="NZ_CP121471.1"/>
</dbReference>
<protein>
    <recommendedName>
        <fullName evidence="4">Tetratricopeptide repeat protein</fullName>
    </recommendedName>
</protein>
<dbReference type="EMBL" id="JH603169">
    <property type="protein sequence ID" value="EIC21456.1"/>
    <property type="molecule type" value="Genomic_DNA"/>
</dbReference>
<reference evidence="3" key="1">
    <citation type="submission" date="2011-06" db="EMBL/GenBank/DDBJ databases">
        <authorList>
            <consortium name="US DOE Joint Genome Institute (JGI-PGF)"/>
            <person name="Lucas S."/>
            <person name="Han J."/>
            <person name="Lapidus A."/>
            <person name="Cheng J.-F."/>
            <person name="Goodwin L."/>
            <person name="Pitluck S."/>
            <person name="Peters L."/>
            <person name="Land M.L."/>
            <person name="Hauser L."/>
            <person name="Vogl K."/>
            <person name="Liu Z."/>
            <person name="Overmann J."/>
            <person name="Frigaard N.-U."/>
            <person name="Bryant D.A."/>
            <person name="Woyke T.J."/>
        </authorList>
    </citation>
    <scope>NUCLEOTIDE SEQUENCE [LARGE SCALE GENOMIC DNA]</scope>
    <source>
        <strain evidence="3">970</strain>
    </source>
</reference>
<evidence type="ECO:0008006" key="4">
    <source>
        <dbReference type="Google" id="ProtNLM"/>
    </source>
</evidence>
<dbReference type="AlphaFoldDB" id="H8Z1L1"/>
<sequence>MNLVRYAPLGSILLLCVLFSASTFGANDYPRLEEYLEPTDLEQGDPAGYAQAARDFLASHPDSSLAPRVAFDLLMVAKVFQDQPALAEMRRLLALDYAQSFQARYYRSTFANAGDYRQMLSELIDQFSRRPAPEFPEHFAHGLGAALDDFGDQLLNDPDFLLKSAYLLQAAGETAGQEDLLARLEPMLGGDDDLARIAGIAADSDQSAAEKAVALHGMSTNPSARFLRDLLLLQMTEDARQAPAIRQISAEAAIQDKRFADALALLPRQAPTEGGDKILFQRAWSHAALGQPDEARALIDQLAADYPDSPWLAPGHALKESQEQYDARLKAFSNALISAAKAIADLEALEGTLLYTAAPDGRPITAYVAMDLERNFFATQLRRAETLELAYETGPDGALLYKRGDKVLRRALEPGPVPSFKVDLQRGTDGGFNFSLAANLEDNLGDLIRENRSLLESPLLTTRAGRDELLNYLRESGYLLGEVKQIDGGATLKLLRPDARDPDASSTTLFQLNEAGQLIGLTIGDIKIEDMRYGESGAMAFSQPEWPPLDTLTTEEFDAGFFFGIMDNMSQIFIEPSQR</sequence>